<comment type="caution">
    <text evidence="7">The sequence shown here is derived from an EMBL/GenBank/DDBJ whole genome shotgun (WGS) entry which is preliminary data.</text>
</comment>
<proteinExistence type="predicted"/>
<evidence type="ECO:0000313" key="7">
    <source>
        <dbReference type="EMBL" id="KAJ8311609.1"/>
    </source>
</evidence>
<evidence type="ECO:0000256" key="5">
    <source>
        <dbReference type="SAM" id="MobiDB-lite"/>
    </source>
</evidence>
<gene>
    <name evidence="7" type="ORF">KUTeg_010964</name>
</gene>
<keyword evidence="1" id="KW-0001">2Fe-2S</keyword>
<dbReference type="PROSITE" id="PS51296">
    <property type="entry name" value="RIESKE"/>
    <property type="match status" value="1"/>
</dbReference>
<evidence type="ECO:0000256" key="3">
    <source>
        <dbReference type="ARBA" id="ARBA00023004"/>
    </source>
</evidence>
<evidence type="ECO:0000313" key="8">
    <source>
        <dbReference type="Proteomes" id="UP001217089"/>
    </source>
</evidence>
<dbReference type="Proteomes" id="UP001217089">
    <property type="component" value="Unassembled WGS sequence"/>
</dbReference>
<organism evidence="7 8">
    <name type="scientific">Tegillarca granosa</name>
    <name type="common">Malaysian cockle</name>
    <name type="synonym">Anadara granosa</name>
    <dbReference type="NCBI Taxonomy" id="220873"/>
    <lineage>
        <taxon>Eukaryota</taxon>
        <taxon>Metazoa</taxon>
        <taxon>Spiralia</taxon>
        <taxon>Lophotrochozoa</taxon>
        <taxon>Mollusca</taxon>
        <taxon>Bivalvia</taxon>
        <taxon>Autobranchia</taxon>
        <taxon>Pteriomorphia</taxon>
        <taxon>Arcoida</taxon>
        <taxon>Arcoidea</taxon>
        <taxon>Arcidae</taxon>
        <taxon>Tegillarca</taxon>
    </lineage>
</organism>
<dbReference type="InterPro" id="IPR054716">
    <property type="entry name" value="Sol_Rieske_ferrdox_dom"/>
</dbReference>
<evidence type="ECO:0000259" key="6">
    <source>
        <dbReference type="PROSITE" id="PS51296"/>
    </source>
</evidence>
<dbReference type="PANTHER" id="PTHR21496">
    <property type="entry name" value="FERREDOXIN-RELATED"/>
    <property type="match status" value="1"/>
</dbReference>
<dbReference type="EMBL" id="JARBDR010000496">
    <property type="protein sequence ID" value="KAJ8311609.1"/>
    <property type="molecule type" value="Genomic_DNA"/>
</dbReference>
<keyword evidence="2" id="KW-0479">Metal-binding</keyword>
<dbReference type="InterPro" id="IPR036922">
    <property type="entry name" value="Rieske_2Fe-2S_sf"/>
</dbReference>
<keyword evidence="3" id="KW-0408">Iron</keyword>
<feature type="domain" description="Rieske" evidence="6">
    <location>
        <begin position="40"/>
        <end position="143"/>
    </location>
</feature>
<sequence length="143" mass="16303">MAACSNDELPKSADDNRTIADDKTSTCPSVNDRNNRGEMWQLVGEFSTLNRKKCRHLYAKAGKRKDLALFYDESKFYAMEAWCSHMGPVFLVKFVYHLIPCIFSGGPLYLGDIEDYKGSCHVMCPWHSYMFDLATGKNEIGLR</sequence>
<evidence type="ECO:0000256" key="4">
    <source>
        <dbReference type="ARBA" id="ARBA00023014"/>
    </source>
</evidence>
<dbReference type="Pfam" id="PF22543">
    <property type="entry name" value="Rieske_4"/>
    <property type="match status" value="1"/>
</dbReference>
<dbReference type="InterPro" id="IPR017941">
    <property type="entry name" value="Rieske_2Fe-2S"/>
</dbReference>
<evidence type="ECO:0000256" key="2">
    <source>
        <dbReference type="ARBA" id="ARBA00022723"/>
    </source>
</evidence>
<dbReference type="PANTHER" id="PTHR21496:SF19">
    <property type="entry name" value="SI:CH211-212D10.2"/>
    <property type="match status" value="1"/>
</dbReference>
<feature type="region of interest" description="Disordered" evidence="5">
    <location>
        <begin position="1"/>
        <end position="32"/>
    </location>
</feature>
<dbReference type="Gene3D" id="2.102.10.10">
    <property type="entry name" value="Rieske [2Fe-2S] iron-sulphur domain"/>
    <property type="match status" value="1"/>
</dbReference>
<keyword evidence="8" id="KW-1185">Reference proteome</keyword>
<evidence type="ECO:0000256" key="1">
    <source>
        <dbReference type="ARBA" id="ARBA00022714"/>
    </source>
</evidence>
<accession>A0ABQ9F2R0</accession>
<feature type="compositionally biased region" description="Basic and acidic residues" evidence="5">
    <location>
        <begin position="8"/>
        <end position="24"/>
    </location>
</feature>
<reference evidence="7 8" key="1">
    <citation type="submission" date="2022-12" db="EMBL/GenBank/DDBJ databases">
        <title>Chromosome-level genome of Tegillarca granosa.</title>
        <authorList>
            <person name="Kim J."/>
        </authorList>
    </citation>
    <scope>NUCLEOTIDE SEQUENCE [LARGE SCALE GENOMIC DNA]</scope>
    <source>
        <strain evidence="7">Teg-2019</strain>
        <tissue evidence="7">Adductor muscle</tissue>
    </source>
</reference>
<keyword evidence="4" id="KW-0411">Iron-sulfur</keyword>
<dbReference type="SUPFAM" id="SSF50022">
    <property type="entry name" value="ISP domain"/>
    <property type="match status" value="1"/>
</dbReference>
<name>A0ABQ9F2R0_TEGGR</name>
<feature type="non-terminal residue" evidence="7">
    <location>
        <position position="143"/>
    </location>
</feature>
<protein>
    <recommendedName>
        <fullName evidence="6">Rieske domain-containing protein</fullName>
    </recommendedName>
</protein>